<evidence type="ECO:0000256" key="1">
    <source>
        <dbReference type="SAM" id="Phobius"/>
    </source>
</evidence>
<proteinExistence type="predicted"/>
<keyword evidence="1" id="KW-1133">Transmembrane helix</keyword>
<keyword evidence="1" id="KW-0812">Transmembrane</keyword>
<dbReference type="InterPro" id="IPR018649">
    <property type="entry name" value="SHOCT"/>
</dbReference>
<dbReference type="Pfam" id="PF09851">
    <property type="entry name" value="SHOCT"/>
    <property type="match status" value="1"/>
</dbReference>
<accession>A0A6H0S0F6</accession>
<keyword evidence="1" id="KW-0472">Membrane</keyword>
<feature type="transmembrane region" description="Helical" evidence="1">
    <location>
        <begin position="6"/>
        <end position="29"/>
    </location>
</feature>
<sequence>MSGTWMGGWWLAWPLLVLIGISLIVYLGYRLVADRSVGPIPPQQNSARRILDERYAKGEIDEDEYLRRRNQLT</sequence>
<dbReference type="Proteomes" id="UP000501849">
    <property type="component" value="Plasmid unnamed1"/>
</dbReference>
<dbReference type="EMBL" id="CP038797">
    <property type="protein sequence ID" value="QIV79527.1"/>
    <property type="molecule type" value="Genomic_DNA"/>
</dbReference>
<evidence type="ECO:0000259" key="2">
    <source>
        <dbReference type="Pfam" id="PF09851"/>
    </source>
</evidence>
<protein>
    <submittedName>
        <fullName evidence="3">SHOCT domain-containing protein</fullName>
    </submittedName>
</protein>
<evidence type="ECO:0000313" key="4">
    <source>
        <dbReference type="Proteomes" id="UP000501849"/>
    </source>
</evidence>
<geneLocation type="plasmid" evidence="3 4">
    <name>unnamed1</name>
</geneLocation>
<dbReference type="RefSeq" id="WP_168140316.1">
    <property type="nucleotide sequence ID" value="NZ_CP038797.1"/>
</dbReference>
<keyword evidence="3" id="KW-0614">Plasmid</keyword>
<organism evidence="3 4">
    <name type="scientific">Mycolicibacterium frederiksbergense</name>
    <dbReference type="NCBI Taxonomy" id="117567"/>
    <lineage>
        <taxon>Bacteria</taxon>
        <taxon>Bacillati</taxon>
        <taxon>Actinomycetota</taxon>
        <taxon>Actinomycetes</taxon>
        <taxon>Mycobacteriales</taxon>
        <taxon>Mycobacteriaceae</taxon>
        <taxon>Mycolicibacterium</taxon>
    </lineage>
</organism>
<keyword evidence="4" id="KW-1185">Reference proteome</keyword>
<dbReference type="KEGG" id="mfre:EXE63_00300"/>
<feature type="domain" description="SHOCT" evidence="2">
    <location>
        <begin position="47"/>
        <end position="72"/>
    </location>
</feature>
<name>A0A6H0S0F6_9MYCO</name>
<reference evidence="3 4" key="1">
    <citation type="submission" date="2019-04" db="EMBL/GenBank/DDBJ databases">
        <title>Draft, Whole-Genome Sequence of the Anthracene-degrading Mycobacterium frederiksbergense LB501T, Isolated from a Polycyclic Aromatic Hydrocarbon (PAH)-Contaminated Soil.</title>
        <authorList>
            <person name="Augelletti F."/>
        </authorList>
    </citation>
    <scope>NUCLEOTIDE SEQUENCE [LARGE SCALE GENOMIC DNA]</scope>
    <source>
        <strain evidence="3 4">LB 501T</strain>
        <plasmid evidence="3 4">unnamed1</plasmid>
    </source>
</reference>
<dbReference type="AlphaFoldDB" id="A0A6H0S0F6"/>
<evidence type="ECO:0000313" key="3">
    <source>
        <dbReference type="EMBL" id="QIV79527.1"/>
    </source>
</evidence>
<gene>
    <name evidence="3" type="ORF">EXE63_00300</name>
</gene>